<comment type="caution">
    <text evidence="1">The sequence shown here is derived from an EMBL/GenBank/DDBJ whole genome shotgun (WGS) entry which is preliminary data.</text>
</comment>
<dbReference type="RefSeq" id="WP_397092663.1">
    <property type="nucleotide sequence ID" value="NZ_JBIRYO010000007.1"/>
</dbReference>
<proteinExistence type="predicted"/>
<reference evidence="1 2" key="1">
    <citation type="submission" date="2024-10" db="EMBL/GenBank/DDBJ databases">
        <title>The Natural Products Discovery Center: Release of the First 8490 Sequenced Strains for Exploring Actinobacteria Biosynthetic Diversity.</title>
        <authorList>
            <person name="Kalkreuter E."/>
            <person name="Kautsar S.A."/>
            <person name="Yang D."/>
            <person name="Bader C.D."/>
            <person name="Teijaro C.N."/>
            <person name="Fluegel L."/>
            <person name="Davis C.M."/>
            <person name="Simpson J.R."/>
            <person name="Lauterbach L."/>
            <person name="Steele A.D."/>
            <person name="Gui C."/>
            <person name="Meng S."/>
            <person name="Li G."/>
            <person name="Viehrig K."/>
            <person name="Ye F."/>
            <person name="Su P."/>
            <person name="Kiefer A.F."/>
            <person name="Nichols A."/>
            <person name="Cepeda A.J."/>
            <person name="Yan W."/>
            <person name="Fan B."/>
            <person name="Jiang Y."/>
            <person name="Adhikari A."/>
            <person name="Zheng C.-J."/>
            <person name="Schuster L."/>
            <person name="Cowan T.M."/>
            <person name="Smanski M.J."/>
            <person name="Chevrette M.G."/>
            <person name="De Carvalho L.P.S."/>
            <person name="Shen B."/>
        </authorList>
    </citation>
    <scope>NUCLEOTIDE SEQUENCE [LARGE SCALE GENOMIC DNA]</scope>
    <source>
        <strain evidence="1 2">NPDC019275</strain>
    </source>
</reference>
<dbReference type="Proteomes" id="UP001611415">
    <property type="component" value="Unassembled WGS sequence"/>
</dbReference>
<protein>
    <submittedName>
        <fullName evidence="1">Uncharacterized protein</fullName>
    </submittedName>
</protein>
<evidence type="ECO:0000313" key="2">
    <source>
        <dbReference type="Proteomes" id="UP001611415"/>
    </source>
</evidence>
<dbReference type="EMBL" id="JBIRYO010000007">
    <property type="protein sequence ID" value="MFI2474365.1"/>
    <property type="molecule type" value="Genomic_DNA"/>
</dbReference>
<keyword evidence="2" id="KW-1185">Reference proteome</keyword>
<organism evidence="1 2">
    <name type="scientific">Nocardia xishanensis</name>
    <dbReference type="NCBI Taxonomy" id="238964"/>
    <lineage>
        <taxon>Bacteria</taxon>
        <taxon>Bacillati</taxon>
        <taxon>Actinomycetota</taxon>
        <taxon>Actinomycetes</taxon>
        <taxon>Mycobacteriales</taxon>
        <taxon>Nocardiaceae</taxon>
        <taxon>Nocardia</taxon>
    </lineage>
</organism>
<name>A0ABW7WZU0_9NOCA</name>
<accession>A0ABW7WZU0</accession>
<sequence>MVGGLTYLVTAGRRPGSPAGFALTATCGALASSVCQTLYWSLDHNVGLNYWGSIDMPALFLAKGYASAPAGGYLLNSQRGARLLELARV</sequence>
<gene>
    <name evidence="1" type="ORF">ACH49W_13405</name>
</gene>
<evidence type="ECO:0000313" key="1">
    <source>
        <dbReference type="EMBL" id="MFI2474365.1"/>
    </source>
</evidence>